<dbReference type="CDD" id="cd00201">
    <property type="entry name" value="WW"/>
    <property type="match status" value="1"/>
</dbReference>
<comment type="caution">
    <text evidence="5">The sequence shown here is derived from an EMBL/GenBank/DDBJ whole genome shotgun (WGS) entry which is preliminary data.</text>
</comment>
<feature type="compositionally biased region" description="Polar residues" evidence="1">
    <location>
        <begin position="411"/>
        <end position="425"/>
    </location>
</feature>
<dbReference type="GO" id="GO:0005856">
    <property type="term" value="C:cytoskeleton"/>
    <property type="evidence" value="ECO:0007669"/>
    <property type="project" value="InterPro"/>
</dbReference>
<dbReference type="PROSITE" id="PS50238">
    <property type="entry name" value="RHOGAP"/>
    <property type="match status" value="1"/>
</dbReference>
<name>A0A8T0DXD4_9TREM</name>
<dbReference type="Gene3D" id="2.20.70.10">
    <property type="match status" value="1"/>
</dbReference>
<dbReference type="OrthoDB" id="437889at2759"/>
<feature type="domain" description="WW" evidence="2">
    <location>
        <begin position="10"/>
        <end position="38"/>
    </location>
</feature>
<feature type="domain" description="MyTH4" evidence="4">
    <location>
        <begin position="944"/>
        <end position="1104"/>
    </location>
</feature>
<dbReference type="SMART" id="SM00324">
    <property type="entry name" value="RhoGAP"/>
    <property type="match status" value="1"/>
</dbReference>
<dbReference type="Pfam" id="PF00620">
    <property type="entry name" value="RhoGAP"/>
    <property type="match status" value="1"/>
</dbReference>
<dbReference type="PANTHER" id="PTHR45876:SF8">
    <property type="entry name" value="FI04035P"/>
    <property type="match status" value="1"/>
</dbReference>
<sequence>MDSSSERFEWVELLDPKSQRAMYVNLTTGECRWESPPDKDFKPMSSDQWWELFDVKAQRNYYYNSATRETVWQKPTIGDIIPLANLQLLQQHPQTSTIQPNDIGVVRRTSSKDITAVGTGRRVLHRKLPTSVLESRSRVNQDYFGSTEVNLPVSYEKHRSHQQPPDTVDFNSQRVRDWLRDANCPTRGSEDAALSKLETHDAVDSKSSGCFSDRPVRRLHQLHVPVTVISPIASEFAGLPFTSHLVDSSGYMFDADGNNSKTNFNGLSCTQPNTSFYPTEPLCTVSFHRPDEPHSPVSSNGHVTSNLMCSDAEHRRSTVASMSTVANGLSPDTFDEWYKYSPRPYLAEKFSTSMASASNRFRDGFVDVSQLQRRVAVPVTRSSVPNDRSSYSSLSVFEQNLASRQRAFPRTNPTVSRPPTTSANQGHRFHPATTLDRTVVSHPAHPLIPTEVSTIGTSRQLANVASHFSTSDLRTTTTQVPSIVNSISYQSTQTDRRPLADSCSPLLCLDVPAEAVEFASFTPSQKQEHTITGQPRLHTTVPVVGSLRSDSPHPSSSSSSSRTSSETALTNTSSERSQELTDQKQPIYPNQPVSTADETVVAPFTTFADVVTTNHILFSRPGAVHPGNMITIPSHSDTLGLEHPPIPPPRSASTLGSQRLHQDQIFSDEFHPIPSVNQVNAMHPCVFTDPRPYLFYDSRFQCYFAAPVLTADMYPTTEMTAVSSLSRNDPLRAHVIPPNHRRLPPFHTHARSGFVSGEQPAVYAVPSSEAFSSEVTSDCINTSAAETSSTTQLLGPACSSGPDLTNSFSTGTGPGGTGSPSTTTTWISQYTAAWDLKLDGKQQSVPKPLAFGTDPVAPEADLIEVDAVVPKRSPSGGFIGPGEPSDSVWLSISDQKRAGQVVPRIPLYTLVYPGHPAFERFTAPFDWPKHLFKPDQDVSSLMSWTKSKFSKRLLMTTDSNLKKQVVDTFKIVQSFMGDRKARLSSPDYGSIIIHRALNSASLRDELFAQLCKQTTGNPSIKSLTNGWALLCVCLYYFPPNGKFRDPLKSYLTARSEAAVTTVYTTNEFSGRTHTRLESCLETAAAIASGLAPLGSDSVVMPALNGVLSSIGEKPGTLSNESSPNDSHLSQACVTHSTPLGSLDLTLGTCDRPTAAHFARVALRWFTRSFNVGPRRFPDPPSVDEICHVKDFILKPCVFGSSLEEIMQIQSYEFPHLKLPWIQLFLTEELIRLGGTHTEGILRLSPDLDMVTEIRCQLEKLFEVFRVVYGCDPETGSSNSNETPSVDRLRIVRSPPLGWSYSARSLEPPTDMASDTLYSGRSPSSASFPEISQLTGEYSWPLVPRPSSSVLPEYVLLTPATHWPRNLMDMMKRCAGEFSAHQVDAHLAAGLLKLWLRELAEPLIPAELQPLCLRAACEAEMYESQNIRSEDMEGAHANPIQTCCQLVRKIPSLKRRSLLHLIFLLQHLSKREHAAVSLMDPRNLATVIAPNLMRAGTTDPRELLENIRPQTLFVRLLITHLDVELELSQLVTDEHYVCRQ</sequence>
<evidence type="ECO:0008006" key="7">
    <source>
        <dbReference type="Google" id="ProtNLM"/>
    </source>
</evidence>
<feature type="region of interest" description="Disordered" evidence="1">
    <location>
        <begin position="544"/>
        <end position="594"/>
    </location>
</feature>
<reference evidence="5 6" key="1">
    <citation type="submission" date="2019-07" db="EMBL/GenBank/DDBJ databases">
        <title>Annotation for the trematode Paragonimus westermani.</title>
        <authorList>
            <person name="Choi Y.-J."/>
        </authorList>
    </citation>
    <scope>NUCLEOTIDE SEQUENCE [LARGE SCALE GENOMIC DNA]</scope>
    <source>
        <strain evidence="5">180907_Pwestermani</strain>
    </source>
</reference>
<dbReference type="Gene3D" id="1.25.40.530">
    <property type="entry name" value="MyTH4 domain"/>
    <property type="match status" value="1"/>
</dbReference>
<dbReference type="PROSITE" id="PS50020">
    <property type="entry name" value="WW_DOMAIN_2"/>
    <property type="match status" value="2"/>
</dbReference>
<feature type="domain" description="WW" evidence="2">
    <location>
        <begin position="49"/>
        <end position="77"/>
    </location>
</feature>
<dbReference type="InterPro" id="IPR038185">
    <property type="entry name" value="MyTH4_dom_sf"/>
</dbReference>
<feature type="region of interest" description="Disordered" evidence="1">
    <location>
        <begin position="804"/>
        <end position="823"/>
    </location>
</feature>
<dbReference type="InterPro" id="IPR000198">
    <property type="entry name" value="RhoGAP_dom"/>
</dbReference>
<organism evidence="5 6">
    <name type="scientific">Paragonimus westermani</name>
    <dbReference type="NCBI Taxonomy" id="34504"/>
    <lineage>
        <taxon>Eukaryota</taxon>
        <taxon>Metazoa</taxon>
        <taxon>Spiralia</taxon>
        <taxon>Lophotrochozoa</taxon>
        <taxon>Platyhelminthes</taxon>
        <taxon>Trematoda</taxon>
        <taxon>Digenea</taxon>
        <taxon>Plagiorchiida</taxon>
        <taxon>Troglotremata</taxon>
        <taxon>Troglotrematidae</taxon>
        <taxon>Paragonimus</taxon>
    </lineage>
</organism>
<evidence type="ECO:0000313" key="6">
    <source>
        <dbReference type="Proteomes" id="UP000699462"/>
    </source>
</evidence>
<dbReference type="InterPro" id="IPR036020">
    <property type="entry name" value="WW_dom_sf"/>
</dbReference>
<dbReference type="GO" id="GO:0005096">
    <property type="term" value="F:GTPase activator activity"/>
    <property type="evidence" value="ECO:0007669"/>
    <property type="project" value="TreeGrafter"/>
</dbReference>
<protein>
    <recommendedName>
        <fullName evidence="7">Rho GTPase-activating protein 39</fullName>
    </recommendedName>
</protein>
<feature type="region of interest" description="Disordered" evidence="1">
    <location>
        <begin position="409"/>
        <end position="428"/>
    </location>
</feature>
<dbReference type="EMBL" id="JTDF01000309">
    <property type="protein sequence ID" value="KAF8571808.1"/>
    <property type="molecule type" value="Genomic_DNA"/>
</dbReference>
<evidence type="ECO:0000313" key="5">
    <source>
        <dbReference type="EMBL" id="KAF8571808.1"/>
    </source>
</evidence>
<feature type="domain" description="Rho-GAP" evidence="3">
    <location>
        <begin position="1314"/>
        <end position="1524"/>
    </location>
</feature>
<dbReference type="InterPro" id="IPR000857">
    <property type="entry name" value="MyTH4_dom"/>
</dbReference>
<dbReference type="GO" id="GO:0007165">
    <property type="term" value="P:signal transduction"/>
    <property type="evidence" value="ECO:0007669"/>
    <property type="project" value="InterPro"/>
</dbReference>
<evidence type="ECO:0000256" key="1">
    <source>
        <dbReference type="SAM" id="MobiDB-lite"/>
    </source>
</evidence>
<keyword evidence="6" id="KW-1185">Reference proteome</keyword>
<dbReference type="PROSITE" id="PS51016">
    <property type="entry name" value="MYTH4"/>
    <property type="match status" value="1"/>
</dbReference>
<accession>A0A8T0DXD4</accession>
<evidence type="ECO:0000259" key="3">
    <source>
        <dbReference type="PROSITE" id="PS50238"/>
    </source>
</evidence>
<dbReference type="GO" id="GO:0005737">
    <property type="term" value="C:cytoplasm"/>
    <property type="evidence" value="ECO:0007669"/>
    <property type="project" value="TreeGrafter"/>
</dbReference>
<feature type="compositionally biased region" description="Polar residues" evidence="1">
    <location>
        <begin position="566"/>
        <end position="575"/>
    </location>
</feature>
<feature type="compositionally biased region" description="Low complexity" evidence="1">
    <location>
        <begin position="546"/>
        <end position="565"/>
    </location>
</feature>
<dbReference type="Proteomes" id="UP000699462">
    <property type="component" value="Unassembled WGS sequence"/>
</dbReference>
<evidence type="ECO:0000259" key="2">
    <source>
        <dbReference type="PROSITE" id="PS50020"/>
    </source>
</evidence>
<dbReference type="Gene3D" id="1.10.555.10">
    <property type="entry name" value="Rho GTPase activation protein"/>
    <property type="match status" value="1"/>
</dbReference>
<dbReference type="PANTHER" id="PTHR45876">
    <property type="entry name" value="FI04035P"/>
    <property type="match status" value="1"/>
</dbReference>
<dbReference type="SMART" id="SM00139">
    <property type="entry name" value="MyTH4"/>
    <property type="match status" value="1"/>
</dbReference>
<proteinExistence type="predicted"/>
<dbReference type="InterPro" id="IPR001202">
    <property type="entry name" value="WW_dom"/>
</dbReference>
<dbReference type="InterPro" id="IPR008936">
    <property type="entry name" value="Rho_GTPase_activation_prot"/>
</dbReference>
<dbReference type="SMART" id="SM00456">
    <property type="entry name" value="WW"/>
    <property type="match status" value="2"/>
</dbReference>
<evidence type="ECO:0000259" key="4">
    <source>
        <dbReference type="PROSITE" id="PS51016"/>
    </source>
</evidence>
<gene>
    <name evidence="5" type="ORF">P879_01823</name>
</gene>
<dbReference type="SUPFAM" id="SSF51045">
    <property type="entry name" value="WW domain"/>
    <property type="match status" value="1"/>
</dbReference>
<dbReference type="SUPFAM" id="SSF48350">
    <property type="entry name" value="GTPase activation domain, GAP"/>
    <property type="match status" value="1"/>
</dbReference>
<dbReference type="Pfam" id="PF00784">
    <property type="entry name" value="MyTH4"/>
    <property type="match status" value="1"/>
</dbReference>